<dbReference type="InterPro" id="IPR007159">
    <property type="entry name" value="SpoVT-AbrB_dom"/>
</dbReference>
<comment type="caution">
    <text evidence="9">The sequence shown here is derived from an EMBL/GenBank/DDBJ whole genome shotgun (WGS) entry which is preliminary data.</text>
</comment>
<dbReference type="CDD" id="cd16320">
    <property type="entry name" value="MraZ_N"/>
    <property type="match status" value="1"/>
</dbReference>
<proteinExistence type="inferred from homology"/>
<dbReference type="GO" id="GO:2000143">
    <property type="term" value="P:negative regulation of DNA-templated transcription initiation"/>
    <property type="evidence" value="ECO:0007669"/>
    <property type="project" value="TreeGrafter"/>
</dbReference>
<dbReference type="CDD" id="cd16321">
    <property type="entry name" value="MraZ_C"/>
    <property type="match status" value="1"/>
</dbReference>
<evidence type="ECO:0000256" key="4">
    <source>
        <dbReference type="ARBA" id="ARBA00023015"/>
    </source>
</evidence>
<keyword evidence="5 7" id="KW-0238">DNA-binding</keyword>
<dbReference type="SUPFAM" id="SSF89447">
    <property type="entry name" value="AbrB/MazE/MraZ-like"/>
    <property type="match status" value="1"/>
</dbReference>
<dbReference type="InterPro" id="IPR037914">
    <property type="entry name" value="SpoVT-AbrB_sf"/>
</dbReference>
<protein>
    <recommendedName>
        <fullName evidence="1 7">Transcriptional regulator MraZ</fullName>
    </recommendedName>
</protein>
<dbReference type="Gene3D" id="3.40.1550.20">
    <property type="entry name" value="Transcriptional regulator MraZ domain"/>
    <property type="match status" value="1"/>
</dbReference>
<dbReference type="EMBL" id="JAASRM010000001">
    <property type="protein sequence ID" value="NIK87510.1"/>
    <property type="molecule type" value="Genomic_DNA"/>
</dbReference>
<dbReference type="InterPro" id="IPR003444">
    <property type="entry name" value="MraZ"/>
</dbReference>
<dbReference type="PANTHER" id="PTHR34701:SF1">
    <property type="entry name" value="TRANSCRIPTIONAL REGULATOR MRAZ"/>
    <property type="match status" value="1"/>
</dbReference>
<dbReference type="AlphaFoldDB" id="A0A846MWV9"/>
<keyword evidence="4 7" id="KW-0805">Transcription regulation</keyword>
<gene>
    <name evidence="7" type="primary">mraZ</name>
    <name evidence="9" type="ORF">FHS83_000828</name>
</gene>
<feature type="domain" description="SpoVT-AbrB" evidence="8">
    <location>
        <begin position="9"/>
        <end position="56"/>
    </location>
</feature>
<dbReference type="Proteomes" id="UP000570514">
    <property type="component" value="Unassembled WGS sequence"/>
</dbReference>
<evidence type="ECO:0000256" key="2">
    <source>
        <dbReference type="ARBA" id="ARBA00022490"/>
    </source>
</evidence>
<evidence type="ECO:0000256" key="1">
    <source>
        <dbReference type="ARBA" id="ARBA00013860"/>
    </source>
</evidence>
<dbReference type="GO" id="GO:0005737">
    <property type="term" value="C:cytoplasm"/>
    <property type="evidence" value="ECO:0007669"/>
    <property type="project" value="UniProtKB-UniRule"/>
</dbReference>
<dbReference type="PANTHER" id="PTHR34701">
    <property type="entry name" value="TRANSCRIPTIONAL REGULATOR MRAZ"/>
    <property type="match status" value="1"/>
</dbReference>
<evidence type="ECO:0000313" key="10">
    <source>
        <dbReference type="Proteomes" id="UP000570514"/>
    </source>
</evidence>
<comment type="similarity">
    <text evidence="7">Belongs to the MraZ family.</text>
</comment>
<dbReference type="InterPro" id="IPR035644">
    <property type="entry name" value="MraZ_C"/>
</dbReference>
<dbReference type="GO" id="GO:0003700">
    <property type="term" value="F:DNA-binding transcription factor activity"/>
    <property type="evidence" value="ECO:0007669"/>
    <property type="project" value="UniProtKB-UniRule"/>
</dbReference>
<keyword evidence="6 7" id="KW-0804">Transcription</keyword>
<sequence>MSNQRFISTFAGTLDGKGRVCIPAPWRSILAAQETGGVYLCPTLEGGSLDGFGQVLMDSECQRLDAMDPFLSEMHDAIASQISAESMLLPIDENGRVRLPENFIAAAGLKDKVVFVGLGRKFQIWDPDTYAPVKARRLAAARAARASFEAVAKSAESLPVPPVVSAAETGTP</sequence>
<evidence type="ECO:0000256" key="3">
    <source>
        <dbReference type="ARBA" id="ARBA00022737"/>
    </source>
</evidence>
<comment type="subunit">
    <text evidence="7">Forms oligomers.</text>
</comment>
<accession>A0A846MWV9</accession>
<dbReference type="InterPro" id="IPR038619">
    <property type="entry name" value="MraZ_sf"/>
</dbReference>
<dbReference type="InterPro" id="IPR020603">
    <property type="entry name" value="MraZ_dom"/>
</dbReference>
<keyword evidence="10" id="KW-1185">Reference proteome</keyword>
<keyword evidence="2 7" id="KW-0963">Cytoplasm</keyword>
<dbReference type="GO" id="GO:0000976">
    <property type="term" value="F:transcription cis-regulatory region binding"/>
    <property type="evidence" value="ECO:0007669"/>
    <property type="project" value="TreeGrafter"/>
</dbReference>
<dbReference type="RefSeq" id="WP_167081209.1">
    <property type="nucleotide sequence ID" value="NZ_BAAADC010000001.1"/>
</dbReference>
<evidence type="ECO:0000256" key="5">
    <source>
        <dbReference type="ARBA" id="ARBA00023125"/>
    </source>
</evidence>
<organism evidence="9 10">
    <name type="scientific">Rhizomicrobium palustre</name>
    <dbReference type="NCBI Taxonomy" id="189966"/>
    <lineage>
        <taxon>Bacteria</taxon>
        <taxon>Pseudomonadati</taxon>
        <taxon>Pseudomonadota</taxon>
        <taxon>Alphaproteobacteria</taxon>
        <taxon>Micropepsales</taxon>
        <taxon>Micropepsaceae</taxon>
        <taxon>Rhizomicrobium</taxon>
    </lineage>
</organism>
<dbReference type="PROSITE" id="PS51740">
    <property type="entry name" value="SPOVT_ABRB"/>
    <property type="match status" value="2"/>
</dbReference>
<dbReference type="HAMAP" id="MF_01008">
    <property type="entry name" value="MraZ"/>
    <property type="match status" value="1"/>
</dbReference>
<reference evidence="9 10" key="1">
    <citation type="submission" date="2020-03" db="EMBL/GenBank/DDBJ databases">
        <title>Genomic Encyclopedia of Type Strains, Phase IV (KMG-IV): sequencing the most valuable type-strain genomes for metagenomic binning, comparative biology and taxonomic classification.</title>
        <authorList>
            <person name="Goeker M."/>
        </authorList>
    </citation>
    <scope>NUCLEOTIDE SEQUENCE [LARGE SCALE GENOMIC DNA]</scope>
    <source>
        <strain evidence="9 10">DSM 19867</strain>
    </source>
</reference>
<dbReference type="Pfam" id="PF02381">
    <property type="entry name" value="MraZ"/>
    <property type="match status" value="1"/>
</dbReference>
<evidence type="ECO:0000259" key="8">
    <source>
        <dbReference type="PROSITE" id="PS51740"/>
    </source>
</evidence>
<feature type="domain" description="SpoVT-AbrB" evidence="8">
    <location>
        <begin position="86"/>
        <end position="129"/>
    </location>
</feature>
<keyword evidence="3" id="KW-0677">Repeat</keyword>
<name>A0A846MWV9_9PROT</name>
<evidence type="ECO:0000256" key="6">
    <source>
        <dbReference type="ARBA" id="ARBA00023163"/>
    </source>
</evidence>
<evidence type="ECO:0000256" key="7">
    <source>
        <dbReference type="HAMAP-Rule" id="MF_01008"/>
    </source>
</evidence>
<dbReference type="GO" id="GO:0009295">
    <property type="term" value="C:nucleoid"/>
    <property type="evidence" value="ECO:0007669"/>
    <property type="project" value="UniProtKB-SubCell"/>
</dbReference>
<evidence type="ECO:0000313" key="9">
    <source>
        <dbReference type="EMBL" id="NIK87510.1"/>
    </source>
</evidence>
<comment type="subcellular location">
    <subcellularLocation>
        <location evidence="7">Cytoplasm</location>
        <location evidence="7">Nucleoid</location>
    </subcellularLocation>
</comment>
<dbReference type="InterPro" id="IPR035642">
    <property type="entry name" value="MraZ_N"/>
</dbReference>